<dbReference type="EMBL" id="CP147846">
    <property type="protein sequence ID" value="WXG70766.1"/>
    <property type="molecule type" value="Genomic_DNA"/>
</dbReference>
<feature type="region of interest" description="Disordered" evidence="1">
    <location>
        <begin position="164"/>
        <end position="183"/>
    </location>
</feature>
<keyword evidence="2" id="KW-1133">Transmembrane helix</keyword>
<name>A0ABZ2PST0_9NOCA</name>
<sequence>MPEPILAFVPLLADVPPGIDVDDIVADVAATGVSAPASLEGDLQSAVARAEEHGIDLSIIVVERDPRHDSQLRDLATAVGAEDGGTVLVLSPGQVGSFSDSVSRVTLEAGQDRTYTGNPVLAADNFVDTLVGPQTPWTLITAVVILIVAGCGAATAFAKVRRRARAEESNRVQSTTRETTEPH</sequence>
<protein>
    <submittedName>
        <fullName evidence="3">DUF6676 family protein</fullName>
    </submittedName>
</protein>
<proteinExistence type="predicted"/>
<dbReference type="Proteomes" id="UP001432000">
    <property type="component" value="Chromosome"/>
</dbReference>
<keyword evidence="2" id="KW-0472">Membrane</keyword>
<organism evidence="3 4">
    <name type="scientific">Rhodococcus sovatensis</name>
    <dbReference type="NCBI Taxonomy" id="1805840"/>
    <lineage>
        <taxon>Bacteria</taxon>
        <taxon>Bacillati</taxon>
        <taxon>Actinomycetota</taxon>
        <taxon>Actinomycetes</taxon>
        <taxon>Mycobacteriales</taxon>
        <taxon>Nocardiaceae</taxon>
        <taxon>Rhodococcus</taxon>
    </lineage>
</organism>
<reference evidence="3 4" key="1">
    <citation type="submission" date="2024-03" db="EMBL/GenBank/DDBJ databases">
        <title>Natural products discovery in diverse microorganisms through a two-stage MS feature dereplication strategy.</title>
        <authorList>
            <person name="Zhang R."/>
        </authorList>
    </citation>
    <scope>NUCLEOTIDE SEQUENCE [LARGE SCALE GENOMIC DNA]</scope>
    <source>
        <strain evidence="3 4">18930</strain>
    </source>
</reference>
<dbReference type="Pfam" id="PF20381">
    <property type="entry name" value="Rv1476"/>
    <property type="match status" value="1"/>
</dbReference>
<evidence type="ECO:0000256" key="1">
    <source>
        <dbReference type="SAM" id="MobiDB-lite"/>
    </source>
</evidence>
<evidence type="ECO:0000313" key="3">
    <source>
        <dbReference type="EMBL" id="WXG70766.1"/>
    </source>
</evidence>
<evidence type="ECO:0000313" key="4">
    <source>
        <dbReference type="Proteomes" id="UP001432000"/>
    </source>
</evidence>
<gene>
    <name evidence="3" type="ORF">WDS16_09880</name>
</gene>
<dbReference type="InterPro" id="IPR046498">
    <property type="entry name" value="Rv1476-like"/>
</dbReference>
<keyword evidence="2" id="KW-0812">Transmembrane</keyword>
<accession>A0ABZ2PST0</accession>
<dbReference type="RefSeq" id="WP_338892382.1">
    <property type="nucleotide sequence ID" value="NZ_CP147846.1"/>
</dbReference>
<evidence type="ECO:0000256" key="2">
    <source>
        <dbReference type="SAM" id="Phobius"/>
    </source>
</evidence>
<feature type="transmembrane region" description="Helical" evidence="2">
    <location>
        <begin position="137"/>
        <end position="158"/>
    </location>
</feature>
<keyword evidence="4" id="KW-1185">Reference proteome</keyword>